<dbReference type="EMBL" id="CAJVCH010381025">
    <property type="protein sequence ID" value="CAG7816895.1"/>
    <property type="molecule type" value="Genomic_DNA"/>
</dbReference>
<keyword evidence="6" id="KW-0238">DNA-binding</keyword>
<evidence type="ECO:0000256" key="7">
    <source>
        <dbReference type="ARBA" id="ARBA00023163"/>
    </source>
</evidence>
<dbReference type="PANTHER" id="PTHR48092">
    <property type="entry name" value="KNIRPS-RELATED PROTEIN-RELATED"/>
    <property type="match status" value="1"/>
</dbReference>
<feature type="region of interest" description="Disordered" evidence="10">
    <location>
        <begin position="382"/>
        <end position="460"/>
    </location>
</feature>
<feature type="compositionally biased region" description="Low complexity" evidence="10">
    <location>
        <begin position="391"/>
        <end position="410"/>
    </location>
</feature>
<dbReference type="InterPro" id="IPR000536">
    <property type="entry name" value="Nucl_hrmn_rcpt_lig-bd"/>
</dbReference>
<feature type="compositionally biased region" description="Low complexity" evidence="10">
    <location>
        <begin position="190"/>
        <end position="212"/>
    </location>
</feature>
<proteinExistence type="predicted"/>
<accession>A0A8J2PIM1</accession>
<keyword evidence="8" id="KW-0675">Receptor</keyword>
<feature type="domain" description="NR LBD" evidence="12">
    <location>
        <begin position="788"/>
        <end position="1024"/>
    </location>
</feature>
<dbReference type="GO" id="GO:0043565">
    <property type="term" value="F:sequence-specific DNA binding"/>
    <property type="evidence" value="ECO:0007669"/>
    <property type="project" value="InterPro"/>
</dbReference>
<feature type="region of interest" description="Disordered" evidence="10">
    <location>
        <begin position="577"/>
        <end position="630"/>
    </location>
</feature>
<evidence type="ECO:0000256" key="3">
    <source>
        <dbReference type="ARBA" id="ARBA00022771"/>
    </source>
</evidence>
<feature type="region of interest" description="Disordered" evidence="10">
    <location>
        <begin position="152"/>
        <end position="319"/>
    </location>
</feature>
<feature type="compositionally biased region" description="Low complexity" evidence="10">
    <location>
        <begin position="537"/>
        <end position="554"/>
    </location>
</feature>
<dbReference type="InterPro" id="IPR001628">
    <property type="entry name" value="Znf_hrmn_rcpt"/>
</dbReference>
<evidence type="ECO:0008006" key="15">
    <source>
        <dbReference type="Google" id="ProtNLM"/>
    </source>
</evidence>
<evidence type="ECO:0000256" key="9">
    <source>
        <dbReference type="ARBA" id="ARBA00023242"/>
    </source>
</evidence>
<feature type="compositionally biased region" description="Basic and acidic residues" evidence="10">
    <location>
        <begin position="213"/>
        <end position="245"/>
    </location>
</feature>
<dbReference type="OrthoDB" id="10006908at2759"/>
<dbReference type="PROSITE" id="PS51030">
    <property type="entry name" value="NUCLEAR_REC_DBD_2"/>
    <property type="match status" value="1"/>
</dbReference>
<feature type="domain" description="Nuclear receptor" evidence="11">
    <location>
        <begin position="636"/>
        <end position="711"/>
    </location>
</feature>
<feature type="compositionally biased region" description="Pro residues" evidence="10">
    <location>
        <begin position="750"/>
        <end position="759"/>
    </location>
</feature>
<dbReference type="AlphaFoldDB" id="A0A8J2PIM1"/>
<keyword evidence="2" id="KW-0479">Metal-binding</keyword>
<feature type="compositionally biased region" description="Low complexity" evidence="10">
    <location>
        <begin position="422"/>
        <end position="444"/>
    </location>
</feature>
<dbReference type="GO" id="GO:0006357">
    <property type="term" value="P:regulation of transcription by RNA polymerase II"/>
    <property type="evidence" value="ECO:0007669"/>
    <property type="project" value="UniProtKB-ARBA"/>
</dbReference>
<keyword evidence="9" id="KW-0539">Nucleus</keyword>
<comment type="caution">
    <text evidence="13">The sequence shown here is derived from an EMBL/GenBank/DDBJ whole genome shotgun (WGS) entry which is preliminary data.</text>
</comment>
<evidence type="ECO:0000256" key="6">
    <source>
        <dbReference type="ARBA" id="ARBA00023125"/>
    </source>
</evidence>
<reference evidence="13" key="1">
    <citation type="submission" date="2021-06" db="EMBL/GenBank/DDBJ databases">
        <authorList>
            <person name="Hodson N. C."/>
            <person name="Mongue J. A."/>
            <person name="Jaron S. K."/>
        </authorList>
    </citation>
    <scope>NUCLEOTIDE SEQUENCE</scope>
</reference>
<evidence type="ECO:0000313" key="14">
    <source>
        <dbReference type="Proteomes" id="UP000708208"/>
    </source>
</evidence>
<evidence type="ECO:0000256" key="1">
    <source>
        <dbReference type="ARBA" id="ARBA00004123"/>
    </source>
</evidence>
<dbReference type="SMART" id="SM00399">
    <property type="entry name" value="ZnF_C4"/>
    <property type="match status" value="1"/>
</dbReference>
<dbReference type="Pfam" id="PF00105">
    <property type="entry name" value="zf-C4"/>
    <property type="match status" value="1"/>
</dbReference>
<dbReference type="PROSITE" id="PS51843">
    <property type="entry name" value="NR_LBD"/>
    <property type="match status" value="1"/>
</dbReference>
<keyword evidence="14" id="KW-1185">Reference proteome</keyword>
<dbReference type="GO" id="GO:0005634">
    <property type="term" value="C:nucleus"/>
    <property type="evidence" value="ECO:0007669"/>
    <property type="project" value="UniProtKB-SubCell"/>
</dbReference>
<feature type="compositionally biased region" description="Polar residues" evidence="10">
    <location>
        <begin position="171"/>
        <end position="189"/>
    </location>
</feature>
<dbReference type="GO" id="GO:0008270">
    <property type="term" value="F:zinc ion binding"/>
    <property type="evidence" value="ECO:0007669"/>
    <property type="project" value="UniProtKB-KW"/>
</dbReference>
<evidence type="ECO:0000256" key="4">
    <source>
        <dbReference type="ARBA" id="ARBA00022833"/>
    </source>
</evidence>
<organism evidence="13 14">
    <name type="scientific">Allacma fusca</name>
    <dbReference type="NCBI Taxonomy" id="39272"/>
    <lineage>
        <taxon>Eukaryota</taxon>
        <taxon>Metazoa</taxon>
        <taxon>Ecdysozoa</taxon>
        <taxon>Arthropoda</taxon>
        <taxon>Hexapoda</taxon>
        <taxon>Collembola</taxon>
        <taxon>Symphypleona</taxon>
        <taxon>Sminthuridae</taxon>
        <taxon>Allacma</taxon>
    </lineage>
</organism>
<dbReference type="Pfam" id="PF00104">
    <property type="entry name" value="Hormone_recep"/>
    <property type="match status" value="1"/>
</dbReference>
<sequence length="1024" mass="112189">MRGIIALPMLSVIDSNVIEIESKGALQNGMSLFQDLKLKRRKVDSRCSSDGESIGTSDSTSSLSPDASSQTQSEGSPKEKDRCITPEELVPPMSSKQTFPQQFFFMMKPDGRSKVAYDSFLNNNNNNNKHTNGVIKLTSNLNGIPENVSVKSEPVEVMENGKRDRSPGSPDKTTTTIENGSSTSPRTNGHSSDTESTASHSSGVSSGESNVSIKREKSEDKYFSNKNDDKDMDLSMSNKDLDRSKFSPPLSRPASTSPPGKVESTLIITKQSKDVINGGSRIPSPPSSHTQNHDHNNGIQQQQQQHPPPPNHHHPTHNHLHARLTGQDLTPRPMNVPSPMVHVEIRNLPEKPDPISVVTSTSLSFHHHSMYRINGVRPEVISGGAVTPATNSSNNNSSNGQVGNHSSSNSPTGSVPVQSRKSPPLSNHSRSPNSSPSNSSSSGSIINGMHSPGTTIVAGGSLGMVNSSSVSSNHHHHVNLNRTPTVIMGEAGGVRTMLWSQPGQTLPPQVDLGAPPPMTNGHGMSNGYPPQNPIPPHSNNNNSNINNNNNNNNNNPPPNHQKGTLSMERLWASEALNLSTSPNGNSNSSNGNHLNGHGNQNGVSVPPLNHITNGHGSGSGGNAHQTNPDDDDYEQPMICMICEDRATGLHYGIITCEGCKGFFKRTVQNRRVYTCVADGTCEITKAQRNRCQYCRFKKCIEQGMVLQAVREDRMPGGRNSGAVYNLYKVPVKYRKHKKGNRVAAGKGEKAPPPQTQPPPPVLNGNILKNALTSPNEGAHFRQQMPFDQAAAMITHLVQCDNFHDIAALQNWDELLEARGDLSDKLCQMGDSIVYRLVQWTKRLPFYQELPVDVHTRVLTHKWHELLVLTTSAWQAMHTPGPPPNMSAEEETTESLQVLQRCLQAMMGRSLTVEQLRQDVGQMVERLTYLTRAFRRMGVRIEEYVCLKVITMLQTTGTRSPEVGVIQERYIKCLRTFVETTCNGHPNRLNDLLRTLHEVQAAAALLLESKMFYVPFLLNSALLQR</sequence>
<evidence type="ECO:0000313" key="13">
    <source>
        <dbReference type="EMBL" id="CAG7816895.1"/>
    </source>
</evidence>
<dbReference type="CDD" id="cd07168">
    <property type="entry name" value="NR_DBD_DHR4_like"/>
    <property type="match status" value="1"/>
</dbReference>
<dbReference type="InterPro" id="IPR050200">
    <property type="entry name" value="Nuclear_hormone_rcpt_NR3"/>
</dbReference>
<name>A0A8J2PIM1_9HEXA</name>
<feature type="region of interest" description="Disordered" evidence="10">
    <location>
        <begin position="46"/>
        <end position="83"/>
    </location>
</feature>
<keyword evidence="5" id="KW-0805">Transcription regulation</keyword>
<feature type="compositionally biased region" description="Polar residues" evidence="10">
    <location>
        <begin position="411"/>
        <end position="421"/>
    </location>
</feature>
<keyword evidence="4" id="KW-0862">Zinc</keyword>
<feature type="region of interest" description="Disordered" evidence="10">
    <location>
        <begin position="501"/>
        <end position="563"/>
    </location>
</feature>
<evidence type="ECO:0000256" key="2">
    <source>
        <dbReference type="ARBA" id="ARBA00022723"/>
    </source>
</evidence>
<dbReference type="SMART" id="SM00430">
    <property type="entry name" value="HOLI"/>
    <property type="match status" value="1"/>
</dbReference>
<feature type="compositionally biased region" description="Low complexity" evidence="10">
    <location>
        <begin position="577"/>
        <end position="602"/>
    </location>
</feature>
<comment type="subcellular location">
    <subcellularLocation>
        <location evidence="1">Nucleus</location>
    </subcellularLocation>
</comment>
<dbReference type="FunFam" id="3.30.50.10:FF:000006">
    <property type="entry name" value="Nuclear receptor subfamily 5 group A member"/>
    <property type="match status" value="1"/>
</dbReference>
<feature type="region of interest" description="Disordered" evidence="10">
    <location>
        <begin position="738"/>
        <end position="759"/>
    </location>
</feature>
<dbReference type="GO" id="GO:0003700">
    <property type="term" value="F:DNA-binding transcription factor activity"/>
    <property type="evidence" value="ECO:0007669"/>
    <property type="project" value="InterPro"/>
</dbReference>
<feature type="compositionally biased region" description="Low complexity" evidence="10">
    <location>
        <begin position="50"/>
        <end position="73"/>
    </location>
</feature>
<keyword evidence="3" id="KW-0863">Zinc-finger</keyword>
<dbReference type="PROSITE" id="PS00031">
    <property type="entry name" value="NUCLEAR_REC_DBD_1"/>
    <property type="match status" value="1"/>
</dbReference>
<evidence type="ECO:0000256" key="10">
    <source>
        <dbReference type="SAM" id="MobiDB-lite"/>
    </source>
</evidence>
<evidence type="ECO:0000259" key="12">
    <source>
        <dbReference type="PROSITE" id="PS51843"/>
    </source>
</evidence>
<gene>
    <name evidence="13" type="ORF">AFUS01_LOCUS27489</name>
</gene>
<evidence type="ECO:0000256" key="8">
    <source>
        <dbReference type="ARBA" id="ARBA00023170"/>
    </source>
</evidence>
<dbReference type="Proteomes" id="UP000708208">
    <property type="component" value="Unassembled WGS sequence"/>
</dbReference>
<keyword evidence="7" id="KW-0804">Transcription</keyword>
<evidence type="ECO:0000256" key="5">
    <source>
        <dbReference type="ARBA" id="ARBA00023015"/>
    </source>
</evidence>
<protein>
    <recommendedName>
        <fullName evidence="15">Hormone receptor 4</fullName>
    </recommendedName>
</protein>
<evidence type="ECO:0000259" key="11">
    <source>
        <dbReference type="PROSITE" id="PS51030"/>
    </source>
</evidence>